<dbReference type="EMBL" id="JAFFZM010000028">
    <property type="protein sequence ID" value="MBO8202778.1"/>
    <property type="molecule type" value="Genomic_DNA"/>
</dbReference>
<dbReference type="PANTHER" id="PTHR12215:SF10">
    <property type="entry name" value="L-AMINOADIPATE-SEMIALDEHYDE DEHYDROGENASE-PHOSPHOPANTETHEINYL TRANSFERASE"/>
    <property type="match status" value="1"/>
</dbReference>
<proteinExistence type="inferred from homology"/>
<dbReference type="Pfam" id="PF01648">
    <property type="entry name" value="ACPS"/>
    <property type="match status" value="1"/>
</dbReference>
<comment type="caution">
    <text evidence="4">The sequence shown here is derived from an EMBL/GenBank/DDBJ whole genome shotgun (WGS) entry which is preliminary data.</text>
</comment>
<name>A0ABS3Y5L3_9ACTN</name>
<dbReference type="GeneID" id="96264074"/>
<keyword evidence="5" id="KW-1185">Reference proteome</keyword>
<protein>
    <submittedName>
        <fullName evidence="4">4'-phosphopantetheinyl transferase superfamily protein</fullName>
    </submittedName>
</protein>
<keyword evidence="2 4" id="KW-0808">Transferase</keyword>
<dbReference type="InterPro" id="IPR037143">
    <property type="entry name" value="4-PPantetheinyl_Trfase_dom_sf"/>
</dbReference>
<dbReference type="GO" id="GO:0016740">
    <property type="term" value="F:transferase activity"/>
    <property type="evidence" value="ECO:0007669"/>
    <property type="project" value="UniProtKB-KW"/>
</dbReference>
<evidence type="ECO:0000313" key="4">
    <source>
        <dbReference type="EMBL" id="MBO8202778.1"/>
    </source>
</evidence>
<dbReference type="RefSeq" id="WP_209214280.1">
    <property type="nucleotide sequence ID" value="NZ_JAFFZM010000028.1"/>
</dbReference>
<dbReference type="Proteomes" id="UP000721954">
    <property type="component" value="Unassembled WGS sequence"/>
</dbReference>
<accession>A0ABS3Y5L3</accession>
<dbReference type="InterPro" id="IPR050559">
    <property type="entry name" value="P-Pant_transferase_sf"/>
</dbReference>
<organism evidence="4 5">
    <name type="scientific">Streptomyces smyrnaeus</name>
    <dbReference type="NCBI Taxonomy" id="1387713"/>
    <lineage>
        <taxon>Bacteria</taxon>
        <taxon>Bacillati</taxon>
        <taxon>Actinomycetota</taxon>
        <taxon>Actinomycetes</taxon>
        <taxon>Kitasatosporales</taxon>
        <taxon>Streptomycetaceae</taxon>
        <taxon>Streptomyces</taxon>
    </lineage>
</organism>
<comment type="similarity">
    <text evidence="1">Belongs to the P-Pant transferase superfamily. Gsp/Sfp/HetI/AcpT family.</text>
</comment>
<evidence type="ECO:0000256" key="2">
    <source>
        <dbReference type="ARBA" id="ARBA00022679"/>
    </source>
</evidence>
<evidence type="ECO:0000259" key="3">
    <source>
        <dbReference type="Pfam" id="PF01648"/>
    </source>
</evidence>
<dbReference type="PANTHER" id="PTHR12215">
    <property type="entry name" value="PHOSPHOPANTETHEINE TRANSFERASE"/>
    <property type="match status" value="1"/>
</dbReference>
<reference evidence="4 5" key="1">
    <citation type="submission" date="2021-02" db="EMBL/GenBank/DDBJ databases">
        <title>Streptomyces spirodelae sp. nov., isolated from duckweed.</title>
        <authorList>
            <person name="Saimee Y."/>
            <person name="Duangmal K."/>
        </authorList>
    </citation>
    <scope>NUCLEOTIDE SEQUENCE [LARGE SCALE GENOMIC DNA]</scope>
    <source>
        <strain evidence="4 5">DSM 42105</strain>
    </source>
</reference>
<dbReference type="SUPFAM" id="SSF56214">
    <property type="entry name" value="4'-phosphopantetheinyl transferase"/>
    <property type="match status" value="2"/>
</dbReference>
<sequence length="255" mass="27413">MSGSARTGVHIWAGRVRDVAAAGDLAVLDERERRRFTEYRDAVAAAHYAGARAAVRRTVARWHGVRPAEVAWGTGRCPGCGSDRHGPPLIRAPRTDWRVSVSRSGPWWMLALSRSAPVGVDIECRRPLAVPAVVRRCLGAEERAHVAAAPEGAARDEALMRCWVRKEAVVKGWGVGLGTDLARVAVRPGRRSAVLERTEAAGAAVRELWVVRDVPAGKDCLAALARPADDTAPLVVRPLIRPPEPGVRHEDAAAG</sequence>
<dbReference type="InterPro" id="IPR008278">
    <property type="entry name" value="4-PPantetheinyl_Trfase_dom"/>
</dbReference>
<gene>
    <name evidence="4" type="ORF">JW613_31555</name>
</gene>
<dbReference type="Gene3D" id="3.90.470.20">
    <property type="entry name" value="4'-phosphopantetheinyl transferase domain"/>
    <property type="match status" value="1"/>
</dbReference>
<feature type="domain" description="4'-phosphopantetheinyl transferase" evidence="3">
    <location>
        <begin position="117"/>
        <end position="195"/>
    </location>
</feature>
<evidence type="ECO:0000313" key="5">
    <source>
        <dbReference type="Proteomes" id="UP000721954"/>
    </source>
</evidence>
<evidence type="ECO:0000256" key="1">
    <source>
        <dbReference type="ARBA" id="ARBA00010990"/>
    </source>
</evidence>